<comment type="caution">
    <text evidence="3">The sequence shown here is derived from an EMBL/GenBank/DDBJ whole genome shotgun (WGS) entry which is preliminary data.</text>
</comment>
<dbReference type="Proteomes" id="UP000631114">
    <property type="component" value="Unassembled WGS sequence"/>
</dbReference>
<dbReference type="PANTHER" id="PTHR19965">
    <property type="entry name" value="RNA AND EXPORT FACTOR BINDING PROTEIN"/>
    <property type="match status" value="1"/>
</dbReference>
<dbReference type="Pfam" id="PF00076">
    <property type="entry name" value="RRM_1"/>
    <property type="match status" value="1"/>
</dbReference>
<keyword evidence="1" id="KW-0694">RNA-binding</keyword>
<dbReference type="AlphaFoldDB" id="A0A835M604"/>
<dbReference type="InterPro" id="IPR051229">
    <property type="entry name" value="ALYREF_mRNA_export"/>
</dbReference>
<name>A0A835M604_9MAGN</name>
<dbReference type="PANTHER" id="PTHR19965:SF33">
    <property type="entry name" value="THO COMPLEX SUBUNIT 4D"/>
    <property type="match status" value="1"/>
</dbReference>
<dbReference type="OrthoDB" id="1049195at2759"/>
<dbReference type="SUPFAM" id="SSF54928">
    <property type="entry name" value="RNA-binding domain, RBD"/>
    <property type="match status" value="1"/>
</dbReference>
<feature type="domain" description="RRM" evidence="2">
    <location>
        <begin position="19"/>
        <end position="73"/>
    </location>
</feature>
<gene>
    <name evidence="3" type="ORF">IFM89_015345</name>
</gene>
<accession>A0A835M604</accession>
<dbReference type="InterPro" id="IPR000504">
    <property type="entry name" value="RRM_dom"/>
</dbReference>
<sequence>MDGGVQWIRTHDLELLLNIKELFSLIGELKRYTVHSDRNGCSSGSAEVIFTIRADALAAMKQYNNVQLDGKPMNPIQQCKRIDNAKEDAFEKIADCSNFFSGNSVRKRQYSGNSIRKDRQLI</sequence>
<dbReference type="GO" id="GO:0003729">
    <property type="term" value="F:mRNA binding"/>
    <property type="evidence" value="ECO:0007669"/>
    <property type="project" value="TreeGrafter"/>
</dbReference>
<dbReference type="GO" id="GO:0006406">
    <property type="term" value="P:mRNA export from nucleus"/>
    <property type="evidence" value="ECO:0007669"/>
    <property type="project" value="TreeGrafter"/>
</dbReference>
<proteinExistence type="predicted"/>
<dbReference type="Gene3D" id="3.30.70.330">
    <property type="match status" value="1"/>
</dbReference>
<protein>
    <recommendedName>
        <fullName evidence="2">RRM domain-containing protein</fullName>
    </recommendedName>
</protein>
<dbReference type="EMBL" id="JADFTS010000002">
    <property type="protein sequence ID" value="KAF9620948.1"/>
    <property type="molecule type" value="Genomic_DNA"/>
</dbReference>
<dbReference type="InterPro" id="IPR035979">
    <property type="entry name" value="RBD_domain_sf"/>
</dbReference>
<dbReference type="GO" id="GO:0005634">
    <property type="term" value="C:nucleus"/>
    <property type="evidence" value="ECO:0007669"/>
    <property type="project" value="TreeGrafter"/>
</dbReference>
<evidence type="ECO:0000313" key="4">
    <source>
        <dbReference type="Proteomes" id="UP000631114"/>
    </source>
</evidence>
<dbReference type="InterPro" id="IPR012677">
    <property type="entry name" value="Nucleotide-bd_a/b_plait_sf"/>
</dbReference>
<evidence type="ECO:0000313" key="3">
    <source>
        <dbReference type="EMBL" id="KAF9620948.1"/>
    </source>
</evidence>
<keyword evidence="4" id="KW-1185">Reference proteome</keyword>
<organism evidence="3 4">
    <name type="scientific">Coptis chinensis</name>
    <dbReference type="NCBI Taxonomy" id="261450"/>
    <lineage>
        <taxon>Eukaryota</taxon>
        <taxon>Viridiplantae</taxon>
        <taxon>Streptophyta</taxon>
        <taxon>Embryophyta</taxon>
        <taxon>Tracheophyta</taxon>
        <taxon>Spermatophyta</taxon>
        <taxon>Magnoliopsida</taxon>
        <taxon>Ranunculales</taxon>
        <taxon>Ranunculaceae</taxon>
        <taxon>Coptidoideae</taxon>
        <taxon>Coptis</taxon>
    </lineage>
</organism>
<reference evidence="3 4" key="1">
    <citation type="submission" date="2020-10" db="EMBL/GenBank/DDBJ databases">
        <title>The Coptis chinensis genome and diversification of protoberbering-type alkaloids.</title>
        <authorList>
            <person name="Wang B."/>
            <person name="Shu S."/>
            <person name="Song C."/>
            <person name="Liu Y."/>
        </authorList>
    </citation>
    <scope>NUCLEOTIDE SEQUENCE [LARGE SCALE GENOMIC DNA]</scope>
    <source>
        <strain evidence="3">HL-2020</strain>
        <tissue evidence="3">Leaf</tissue>
    </source>
</reference>
<evidence type="ECO:0000259" key="2">
    <source>
        <dbReference type="Pfam" id="PF00076"/>
    </source>
</evidence>
<evidence type="ECO:0000256" key="1">
    <source>
        <dbReference type="ARBA" id="ARBA00022884"/>
    </source>
</evidence>